<keyword evidence="1 2" id="KW-0547">Nucleotide-binding</keyword>
<protein>
    <recommendedName>
        <fullName evidence="1">Glutathione synthetase</fullName>
        <shortName evidence="1">GSH-S</shortName>
        <ecNumber evidence="1">6.3.2.3</ecNumber>
    </recommendedName>
</protein>
<feature type="binding site" evidence="2">
    <location>
        <position position="313"/>
    </location>
    <ligand>
        <name>ATP</name>
        <dbReference type="ChEBI" id="CHEBI:30616"/>
    </ligand>
</feature>
<keyword evidence="1 3" id="KW-0460">Magnesium</keyword>
<dbReference type="Gene3D" id="3.30.470.20">
    <property type="entry name" value="ATP-grasp fold, B domain"/>
    <property type="match status" value="1"/>
</dbReference>
<name>A0A915MJZ0_MELJA</name>
<dbReference type="Gene3D" id="3.40.50.1760">
    <property type="entry name" value="Glutathione synthase, substrate-binding domain superfamily, eukaryotic"/>
    <property type="match status" value="1"/>
</dbReference>
<keyword evidence="1" id="KW-0436">Ligase</keyword>
<dbReference type="PANTHER" id="PTHR11130">
    <property type="entry name" value="GLUTATHIONE SYNTHETASE"/>
    <property type="match status" value="1"/>
</dbReference>
<dbReference type="Pfam" id="PF03917">
    <property type="entry name" value="GSH_synth_ATP"/>
    <property type="match status" value="1"/>
</dbReference>
<dbReference type="InterPro" id="IPR014049">
    <property type="entry name" value="Glutathione_synthase_N_euk"/>
</dbReference>
<dbReference type="WBParaSite" id="scaffold3902_cov267.g7308">
    <property type="protein sequence ID" value="scaffold3902_cov267.g7308"/>
    <property type="gene ID" value="scaffold3902_cov267.g7308"/>
</dbReference>
<evidence type="ECO:0000256" key="2">
    <source>
        <dbReference type="PIRSR" id="PIRSR001558-1"/>
    </source>
</evidence>
<dbReference type="GO" id="GO:0005524">
    <property type="term" value="F:ATP binding"/>
    <property type="evidence" value="ECO:0007669"/>
    <property type="project" value="UniProtKB-UniRule"/>
</dbReference>
<dbReference type="SUPFAM" id="SSF56059">
    <property type="entry name" value="Glutathione synthetase ATP-binding domain-like"/>
    <property type="match status" value="1"/>
</dbReference>
<dbReference type="InterPro" id="IPR014709">
    <property type="entry name" value="Glutathione_synthase_C_euk"/>
</dbReference>
<reference evidence="5" key="1">
    <citation type="submission" date="2022-11" db="UniProtKB">
        <authorList>
            <consortium name="WormBaseParasite"/>
        </authorList>
    </citation>
    <scope>IDENTIFICATION</scope>
</reference>
<keyword evidence="1 3" id="KW-0479">Metal-binding</keyword>
<keyword evidence="4" id="KW-1185">Reference proteome</keyword>
<comment type="similarity">
    <text evidence="1">Belongs to the eukaryotic GSH synthase family.</text>
</comment>
<evidence type="ECO:0000256" key="3">
    <source>
        <dbReference type="PIRSR" id="PIRSR001558-2"/>
    </source>
</evidence>
<dbReference type="GO" id="GO:0005829">
    <property type="term" value="C:cytosol"/>
    <property type="evidence" value="ECO:0007669"/>
    <property type="project" value="TreeGrafter"/>
</dbReference>
<keyword evidence="1 2" id="KW-0067">ATP-binding</keyword>
<dbReference type="InterPro" id="IPR005615">
    <property type="entry name" value="Glutathione_synthase"/>
</dbReference>
<evidence type="ECO:0000313" key="5">
    <source>
        <dbReference type="WBParaSite" id="scaffold3902_cov267.g7308"/>
    </source>
</evidence>
<dbReference type="GO" id="GO:0043295">
    <property type="term" value="F:glutathione binding"/>
    <property type="evidence" value="ECO:0007669"/>
    <property type="project" value="UniProtKB-UniRule"/>
</dbReference>
<dbReference type="Gene3D" id="3.30.1490.80">
    <property type="match status" value="1"/>
</dbReference>
<proteinExistence type="inferred from homology"/>
<sequence>MENLIISELQNGKTYSNNNHVINKHVNNHCIKNIANNYVVEVIDNEDMLKELSEYSINYAHSIGFVGLWSEQKKFTDISVVPPMTLLPSPFPMELFQKATSVQSTLNELYYRISLDYDFLIEAYREVVKADKWVGRQVEMMKLVHAEGIRQKFVLQVQRADYMTHCEDGQKIELKQLNLNFQIEVNFGPGGVGFAPKVTKLHKKMIEKVENLHGCTPNAMSEAALPKAKKIAEALFQAWKVFGDAKAIVVLVFDSNLYPIQHHEQLQFVQFELEKIARNAGSILNISKMTLEECAERMHLNESDYSLMIGESKRVAVVYMQLLAKPGMLERFLADRPKKIAELRSTFTGIWSLEGNDSFTQALVTDAISSPQNYVLKALRDDGVGNFFDEKLAEMLQTMTVQERSAFILQQKIRPIAVKAGKS</sequence>
<dbReference type="AlphaFoldDB" id="A0A915MJZ0"/>
<evidence type="ECO:0000256" key="1">
    <source>
        <dbReference type="PIRNR" id="PIRNR001558"/>
    </source>
</evidence>
<dbReference type="GO" id="GO:0004363">
    <property type="term" value="F:glutathione synthase activity"/>
    <property type="evidence" value="ECO:0007669"/>
    <property type="project" value="UniProtKB-UniRule"/>
</dbReference>
<dbReference type="PANTHER" id="PTHR11130:SF0">
    <property type="entry name" value="GLUTATHIONE SYNTHETASE"/>
    <property type="match status" value="1"/>
</dbReference>
<comment type="catalytic activity">
    <reaction evidence="1">
        <text>gamma-L-glutamyl-L-cysteine + glycine + ATP = glutathione + ADP + phosphate + H(+)</text>
        <dbReference type="Rhea" id="RHEA:13557"/>
        <dbReference type="ChEBI" id="CHEBI:15378"/>
        <dbReference type="ChEBI" id="CHEBI:30616"/>
        <dbReference type="ChEBI" id="CHEBI:43474"/>
        <dbReference type="ChEBI" id="CHEBI:57305"/>
        <dbReference type="ChEBI" id="CHEBI:57925"/>
        <dbReference type="ChEBI" id="CHEBI:58173"/>
        <dbReference type="ChEBI" id="CHEBI:456216"/>
        <dbReference type="EC" id="6.3.2.3"/>
    </reaction>
</comment>
<dbReference type="EC" id="6.3.2.3" evidence="1"/>
<dbReference type="PIRSF" id="PIRSF001558">
    <property type="entry name" value="GSHase"/>
    <property type="match status" value="1"/>
</dbReference>
<dbReference type="Gene3D" id="1.10.1080.10">
    <property type="entry name" value="Glutathione Synthetase, Chain A, domain 3"/>
    <property type="match status" value="2"/>
</dbReference>
<feature type="binding site" evidence="3">
    <location>
        <position position="180"/>
    </location>
    <ligand>
        <name>Mg(2+)</name>
        <dbReference type="ChEBI" id="CHEBI:18420"/>
    </ligand>
</feature>
<dbReference type="Gene3D" id="3.30.1490.50">
    <property type="match status" value="1"/>
</dbReference>
<feature type="binding site" evidence="2">
    <location>
        <position position="159"/>
    </location>
    <ligand>
        <name>substrate</name>
    </ligand>
</feature>
<accession>A0A915MJZ0</accession>
<dbReference type="Proteomes" id="UP000887561">
    <property type="component" value="Unplaced"/>
</dbReference>
<feature type="binding site" evidence="2">
    <location>
        <begin position="377"/>
        <end position="386"/>
    </location>
    <ligand>
        <name>ATP</name>
        <dbReference type="ChEBI" id="CHEBI:30616"/>
    </ligand>
</feature>
<comment type="cofactor">
    <cofactor evidence="1 3">
        <name>Mg(2+)</name>
        <dbReference type="ChEBI" id="CHEBI:18420"/>
    </cofactor>
    <text evidence="1 3">Binds 1 Mg(2+) ion per subunit.</text>
</comment>
<dbReference type="GO" id="GO:0000287">
    <property type="term" value="F:magnesium ion binding"/>
    <property type="evidence" value="ECO:0007669"/>
    <property type="project" value="UniProtKB-UniRule"/>
</dbReference>
<keyword evidence="1" id="KW-0317">Glutathione biosynthesis</keyword>
<organism evidence="4 5">
    <name type="scientific">Meloidogyne javanica</name>
    <name type="common">Root-knot nematode worm</name>
    <dbReference type="NCBI Taxonomy" id="6303"/>
    <lineage>
        <taxon>Eukaryota</taxon>
        <taxon>Metazoa</taxon>
        <taxon>Ecdysozoa</taxon>
        <taxon>Nematoda</taxon>
        <taxon>Chromadorea</taxon>
        <taxon>Rhabditida</taxon>
        <taxon>Tylenchina</taxon>
        <taxon>Tylenchomorpha</taxon>
        <taxon>Tylenchoidea</taxon>
        <taxon>Meloidogynidae</taxon>
        <taxon>Meloidogyninae</taxon>
        <taxon>Meloidogyne</taxon>
        <taxon>Meloidogyne incognita group</taxon>
    </lineage>
</organism>
<dbReference type="InterPro" id="IPR014042">
    <property type="entry name" value="Glutathione_synthase_a-hlx"/>
</dbReference>
<evidence type="ECO:0000313" key="4">
    <source>
        <dbReference type="Proteomes" id="UP000887561"/>
    </source>
</evidence>
<comment type="pathway">
    <text evidence="1">Sulfur metabolism; glutathione biosynthesis; glutathione from L-cysteine and L-glutamate: step 2/2.</text>
</comment>
<dbReference type="InterPro" id="IPR037013">
    <property type="entry name" value="GSH-S_sub-bd_sf"/>
</dbReference>